<feature type="compositionally biased region" description="Basic and acidic residues" evidence="6">
    <location>
        <begin position="186"/>
        <end position="196"/>
    </location>
</feature>
<evidence type="ECO:0000256" key="4">
    <source>
        <dbReference type="ARBA" id="ARBA00023163"/>
    </source>
</evidence>
<feature type="region of interest" description="Disordered" evidence="6">
    <location>
        <begin position="257"/>
        <end position="292"/>
    </location>
</feature>
<dbReference type="PROSITE" id="PS50217">
    <property type="entry name" value="BZIP"/>
    <property type="match status" value="1"/>
</dbReference>
<keyword evidence="3" id="KW-0238">DNA-binding</keyword>
<evidence type="ECO:0000313" key="8">
    <source>
        <dbReference type="EMBL" id="THZ82170.1"/>
    </source>
</evidence>
<dbReference type="GO" id="GO:0000977">
    <property type="term" value="F:RNA polymerase II transcription regulatory region sequence-specific DNA binding"/>
    <property type="evidence" value="ECO:0007669"/>
    <property type="project" value="TreeGrafter"/>
</dbReference>
<dbReference type="EMBL" id="QZBT01000083">
    <property type="protein sequence ID" value="THZ82170.1"/>
    <property type="molecule type" value="Genomic_DNA"/>
</dbReference>
<comment type="subcellular location">
    <subcellularLocation>
        <location evidence="1">Nucleus</location>
    </subcellularLocation>
</comment>
<dbReference type="PANTHER" id="PTHR13044">
    <property type="entry name" value="ACTIVATING TRANSCRIPTION FACTOR ATF 4/5"/>
    <property type="match status" value="1"/>
</dbReference>
<evidence type="ECO:0000256" key="3">
    <source>
        <dbReference type="ARBA" id="ARBA00023125"/>
    </source>
</evidence>
<dbReference type="GO" id="GO:0005634">
    <property type="term" value="C:nucleus"/>
    <property type="evidence" value="ECO:0007669"/>
    <property type="project" value="UniProtKB-SubCell"/>
</dbReference>
<dbReference type="InterPro" id="IPR004827">
    <property type="entry name" value="bZIP"/>
</dbReference>
<dbReference type="Pfam" id="PF07716">
    <property type="entry name" value="bZIP_2"/>
    <property type="match status" value="1"/>
</dbReference>
<evidence type="ECO:0000256" key="2">
    <source>
        <dbReference type="ARBA" id="ARBA00023015"/>
    </source>
</evidence>
<dbReference type="AlphaFoldDB" id="A0A4S9XRE6"/>
<sequence>MSTYSARRAPNVSQYIANLNTVPSAADLAAQQELGTFDDDLAMFTSTQFFDFDGDMPAFSEMPQQQSPANMQPDMHKPLDFGTHGKHSISWRSIKASLLTTSIANNFQFPDFSFQQSRPQTLPPSPPNGLAIAPSPSTRLEFPAQHAPRMPQPQPQAAFSHVSPQVGEKRKSTVAAMSSPADLEDESRNAAEEDKRRRNTAASARFRVKKKQREQALEKTAKDMSDKVQLLEARVNQLEMENKWLKGLITEKNLKGPLAASETSETKTAETIIDSSKKGVGTENEAGQTVEA</sequence>
<dbReference type="PROSITE" id="PS00036">
    <property type="entry name" value="BZIP_BASIC"/>
    <property type="match status" value="1"/>
</dbReference>
<dbReference type="SUPFAM" id="SSF57959">
    <property type="entry name" value="Leucine zipper domain"/>
    <property type="match status" value="1"/>
</dbReference>
<evidence type="ECO:0000256" key="6">
    <source>
        <dbReference type="SAM" id="MobiDB-lite"/>
    </source>
</evidence>
<dbReference type="InterPro" id="IPR046347">
    <property type="entry name" value="bZIP_sf"/>
</dbReference>
<comment type="caution">
    <text evidence="8">The sequence shown here is derived from an EMBL/GenBank/DDBJ whole genome shotgun (WGS) entry which is preliminary data.</text>
</comment>
<protein>
    <recommendedName>
        <fullName evidence="7">BZIP domain-containing protein</fullName>
    </recommendedName>
</protein>
<name>A0A4S9XRE6_AURPU</name>
<reference evidence="8 9" key="1">
    <citation type="submission" date="2018-10" db="EMBL/GenBank/DDBJ databases">
        <title>Fifty Aureobasidium pullulans genomes reveal a recombining polyextremotolerant generalist.</title>
        <authorList>
            <person name="Gostincar C."/>
            <person name="Turk M."/>
            <person name="Zajc J."/>
            <person name="Gunde-Cimerman N."/>
        </authorList>
    </citation>
    <scope>NUCLEOTIDE SEQUENCE [LARGE SCALE GENOMIC DNA]</scope>
    <source>
        <strain evidence="8 9">EXF-3403</strain>
    </source>
</reference>
<feature type="region of interest" description="Disordered" evidence="6">
    <location>
        <begin position="114"/>
        <end position="221"/>
    </location>
</feature>
<dbReference type="Proteomes" id="UP000310039">
    <property type="component" value="Unassembled WGS sequence"/>
</dbReference>
<dbReference type="SMART" id="SM00338">
    <property type="entry name" value="BRLZ"/>
    <property type="match status" value="1"/>
</dbReference>
<evidence type="ECO:0000313" key="9">
    <source>
        <dbReference type="Proteomes" id="UP000310039"/>
    </source>
</evidence>
<dbReference type="CDD" id="cd14705">
    <property type="entry name" value="bZIP_Zip1"/>
    <property type="match status" value="1"/>
</dbReference>
<proteinExistence type="predicted"/>
<dbReference type="FunFam" id="1.20.5.170:FF:000075">
    <property type="entry name" value="BZIP transcription factor (MetR)"/>
    <property type="match status" value="1"/>
</dbReference>
<dbReference type="GO" id="GO:0001228">
    <property type="term" value="F:DNA-binding transcription activator activity, RNA polymerase II-specific"/>
    <property type="evidence" value="ECO:0007669"/>
    <property type="project" value="TreeGrafter"/>
</dbReference>
<keyword evidence="4" id="KW-0804">Transcription</keyword>
<organism evidence="8 9">
    <name type="scientific">Aureobasidium pullulans</name>
    <name type="common">Black yeast</name>
    <name type="synonym">Pullularia pullulans</name>
    <dbReference type="NCBI Taxonomy" id="5580"/>
    <lineage>
        <taxon>Eukaryota</taxon>
        <taxon>Fungi</taxon>
        <taxon>Dikarya</taxon>
        <taxon>Ascomycota</taxon>
        <taxon>Pezizomycotina</taxon>
        <taxon>Dothideomycetes</taxon>
        <taxon>Dothideomycetidae</taxon>
        <taxon>Dothideales</taxon>
        <taxon>Saccotheciaceae</taxon>
        <taxon>Aureobasidium</taxon>
    </lineage>
</organism>
<evidence type="ECO:0000256" key="1">
    <source>
        <dbReference type="ARBA" id="ARBA00004123"/>
    </source>
</evidence>
<accession>A0A4S9XRE6</accession>
<gene>
    <name evidence="8" type="ORF">D6C84_05991</name>
</gene>
<evidence type="ECO:0000256" key="5">
    <source>
        <dbReference type="ARBA" id="ARBA00023242"/>
    </source>
</evidence>
<keyword evidence="2" id="KW-0805">Transcription regulation</keyword>
<evidence type="ECO:0000259" key="7">
    <source>
        <dbReference type="PROSITE" id="PS50217"/>
    </source>
</evidence>
<keyword evidence="5" id="KW-0539">Nucleus</keyword>
<dbReference type="Gene3D" id="1.20.5.170">
    <property type="match status" value="1"/>
</dbReference>
<dbReference type="PANTHER" id="PTHR13044:SF14">
    <property type="entry name" value="CRYPTOCEPHAL, ISOFORM A"/>
    <property type="match status" value="1"/>
</dbReference>
<feature type="domain" description="BZIP" evidence="7">
    <location>
        <begin position="189"/>
        <end position="252"/>
    </location>
</feature>